<sequence>MVQFFIDFTLVAILVIGITALMGVIVNGIGENLFGGSKKKEHTLQTAHTQTGWKLVGGKKISR</sequence>
<comment type="caution">
    <text evidence="2">The sequence shown here is derived from an EMBL/GenBank/DDBJ whole genome shotgun (WGS) entry which is preliminary data.</text>
</comment>
<dbReference type="Proteomes" id="UP000295658">
    <property type="component" value="Unassembled WGS sequence"/>
</dbReference>
<accession>A0A4R1QJ27</accession>
<dbReference type="OrthoDB" id="2888596at2"/>
<keyword evidence="3" id="KW-1185">Reference proteome</keyword>
<evidence type="ECO:0000256" key="1">
    <source>
        <dbReference type="SAM" id="Phobius"/>
    </source>
</evidence>
<proteinExistence type="predicted"/>
<protein>
    <submittedName>
        <fullName evidence="2">Uncharacterized protein</fullName>
    </submittedName>
</protein>
<organism evidence="2 3">
    <name type="scientific">Thermolongibacillus altinsuensis</name>
    <dbReference type="NCBI Taxonomy" id="575256"/>
    <lineage>
        <taxon>Bacteria</taxon>
        <taxon>Bacillati</taxon>
        <taxon>Bacillota</taxon>
        <taxon>Bacilli</taxon>
        <taxon>Bacillales</taxon>
        <taxon>Anoxybacillaceae</taxon>
        <taxon>Thermolongibacillus</taxon>
    </lineage>
</organism>
<evidence type="ECO:0000313" key="2">
    <source>
        <dbReference type="EMBL" id="TCL51010.1"/>
    </source>
</evidence>
<dbReference type="AlphaFoldDB" id="A0A4R1QJ27"/>
<keyword evidence="1" id="KW-1133">Transmembrane helix</keyword>
<dbReference type="EMBL" id="SLUL01000004">
    <property type="protein sequence ID" value="TCL51010.1"/>
    <property type="molecule type" value="Genomic_DNA"/>
</dbReference>
<dbReference type="RefSeq" id="WP_132947773.1">
    <property type="nucleotide sequence ID" value="NZ_SLUL01000004.1"/>
</dbReference>
<gene>
    <name evidence="2" type="ORF">EDD69_10461</name>
</gene>
<feature type="transmembrane region" description="Helical" evidence="1">
    <location>
        <begin position="6"/>
        <end position="30"/>
    </location>
</feature>
<name>A0A4R1QJ27_9BACL</name>
<evidence type="ECO:0000313" key="3">
    <source>
        <dbReference type="Proteomes" id="UP000295658"/>
    </source>
</evidence>
<keyword evidence="1" id="KW-0812">Transmembrane</keyword>
<reference evidence="2 3" key="1">
    <citation type="submission" date="2019-03" db="EMBL/GenBank/DDBJ databases">
        <title>Genomic Encyclopedia of Type Strains, Phase IV (KMG-IV): sequencing the most valuable type-strain genomes for metagenomic binning, comparative biology and taxonomic classification.</title>
        <authorList>
            <person name="Goeker M."/>
        </authorList>
    </citation>
    <scope>NUCLEOTIDE SEQUENCE [LARGE SCALE GENOMIC DNA]</scope>
    <source>
        <strain evidence="2 3">DSM 24979</strain>
    </source>
</reference>
<keyword evidence="1" id="KW-0472">Membrane</keyword>